<dbReference type="InterPro" id="IPR015422">
    <property type="entry name" value="PyrdxlP-dep_Trfase_small"/>
</dbReference>
<dbReference type="AlphaFoldDB" id="A0A6L6XG62"/>
<evidence type="ECO:0000256" key="1">
    <source>
        <dbReference type="RuleBase" id="RU004508"/>
    </source>
</evidence>
<gene>
    <name evidence="3" type="ORF">GCK47_09325</name>
</gene>
<proteinExistence type="inferred from homology"/>
<dbReference type="Gene3D" id="3.40.640.10">
    <property type="entry name" value="Type I PLP-dependent aspartate aminotransferase-like (Major domain)"/>
    <property type="match status" value="1"/>
</dbReference>
<dbReference type="Pfam" id="PF01041">
    <property type="entry name" value="DegT_DnrJ_EryC1"/>
    <property type="match status" value="1"/>
</dbReference>
<dbReference type="Proteomes" id="UP000479531">
    <property type="component" value="Unassembled WGS sequence"/>
</dbReference>
<keyword evidence="1" id="KW-0663">Pyridoxal phosphate</keyword>
<dbReference type="EMBL" id="WGGT01000010">
    <property type="protein sequence ID" value="MVQ45902.1"/>
    <property type="molecule type" value="Genomic_DNA"/>
</dbReference>
<evidence type="ECO:0000313" key="3">
    <source>
        <dbReference type="EMBL" id="MVQ45902.1"/>
    </source>
</evidence>
<dbReference type="PANTHER" id="PTHR30244">
    <property type="entry name" value="TRANSAMINASE"/>
    <property type="match status" value="1"/>
</dbReference>
<dbReference type="InterPro" id="IPR015424">
    <property type="entry name" value="PyrdxlP-dep_Trfase"/>
</dbReference>
<name>A0A6L6XG62_9FIRM</name>
<evidence type="ECO:0000256" key="2">
    <source>
        <dbReference type="SAM" id="Coils"/>
    </source>
</evidence>
<sequence>MWNDDMNDIEEAVCKKYNVKYGVFTGNGTTAMYLAFQALGMQKKKVLFPGISCTNPVNAALFADYQVDFCDVSISDYTICADKMEQMLQTGEYGIVVPTHIYGHRYQENKIHELCDKYHVVLFEDAAQSFYTGKMDVAVVSFGHTKVCETPLGGGMALTNDKQLYEKMCKEKLKLTKLDSLGMDLFDQYRERYYDILKKNADWEERNKKLKELQLDSKKYFIFDLDDNKKIIEELDKLEETVTQRRKKVVLYQEKLNHKYVIKPLVKDLFRWRYTFLYEGDRDYLLRRARKEGIDISSWYLSLAGIYKGEHLTNSDTIEKKVVNLWLDKQHSTQQIMSEIDCLNRIMEEDYERNK</sequence>
<dbReference type="InterPro" id="IPR015421">
    <property type="entry name" value="PyrdxlP-dep_Trfase_major"/>
</dbReference>
<reference evidence="3 4" key="1">
    <citation type="submission" date="2019-10" db="EMBL/GenBank/DDBJ databases">
        <title>Roseburia spp. ameliorate alcoholic fatty liver via restoration of gut barrier function.</title>
        <authorList>
            <person name="Seo B."/>
            <person name="Ko G."/>
        </authorList>
    </citation>
    <scope>NUCLEOTIDE SEQUENCE [LARGE SCALE GENOMIC DNA]</scope>
    <source>
        <strain evidence="3 4">SNUG30017</strain>
    </source>
</reference>
<feature type="coiled-coil region" evidence="2">
    <location>
        <begin position="228"/>
        <end position="255"/>
    </location>
</feature>
<protein>
    <recommendedName>
        <fullName evidence="5">DegT/DnrJ/EryC1/StrS aminotransferase family protein</fullName>
    </recommendedName>
</protein>
<dbReference type="Gene3D" id="3.90.1150.10">
    <property type="entry name" value="Aspartate Aminotransferase, domain 1"/>
    <property type="match status" value="1"/>
</dbReference>
<dbReference type="GO" id="GO:0000271">
    <property type="term" value="P:polysaccharide biosynthetic process"/>
    <property type="evidence" value="ECO:0007669"/>
    <property type="project" value="TreeGrafter"/>
</dbReference>
<comment type="caution">
    <text evidence="3">The sequence shown here is derived from an EMBL/GenBank/DDBJ whole genome shotgun (WGS) entry which is preliminary data.</text>
</comment>
<dbReference type="SUPFAM" id="SSF53383">
    <property type="entry name" value="PLP-dependent transferases"/>
    <property type="match status" value="1"/>
</dbReference>
<dbReference type="GO" id="GO:0008483">
    <property type="term" value="F:transaminase activity"/>
    <property type="evidence" value="ECO:0007669"/>
    <property type="project" value="TreeGrafter"/>
</dbReference>
<evidence type="ECO:0000313" key="4">
    <source>
        <dbReference type="Proteomes" id="UP000479531"/>
    </source>
</evidence>
<dbReference type="InterPro" id="IPR000653">
    <property type="entry name" value="DegT/StrS_aminotransferase"/>
</dbReference>
<evidence type="ECO:0008006" key="5">
    <source>
        <dbReference type="Google" id="ProtNLM"/>
    </source>
</evidence>
<dbReference type="PANTHER" id="PTHR30244:SF34">
    <property type="entry name" value="DTDP-4-AMINO-4,6-DIDEOXYGALACTOSE TRANSAMINASE"/>
    <property type="match status" value="1"/>
</dbReference>
<dbReference type="GO" id="GO:0030170">
    <property type="term" value="F:pyridoxal phosphate binding"/>
    <property type="evidence" value="ECO:0007669"/>
    <property type="project" value="TreeGrafter"/>
</dbReference>
<keyword evidence="2" id="KW-0175">Coiled coil</keyword>
<comment type="similarity">
    <text evidence="1">Belongs to the DegT/DnrJ/EryC1 family.</text>
</comment>
<organism evidence="3 4">
    <name type="scientific">Roseburia intestinalis</name>
    <dbReference type="NCBI Taxonomy" id="166486"/>
    <lineage>
        <taxon>Bacteria</taxon>
        <taxon>Bacillati</taxon>
        <taxon>Bacillota</taxon>
        <taxon>Clostridia</taxon>
        <taxon>Lachnospirales</taxon>
        <taxon>Lachnospiraceae</taxon>
        <taxon>Roseburia</taxon>
    </lineage>
</organism>
<accession>A0A6L6XG62</accession>